<evidence type="ECO:0000256" key="1">
    <source>
        <dbReference type="SAM" id="Phobius"/>
    </source>
</evidence>
<accession>A0ABP6WNH3</accession>
<protein>
    <recommendedName>
        <fullName evidence="4">Tryptophan-associated transmembrane protein (Trp_oprn_chp)</fullName>
    </recommendedName>
</protein>
<gene>
    <name evidence="2" type="ORF">GCM10022197_05410</name>
</gene>
<organism evidence="2 3">
    <name type="scientific">Microlunatus spumicola</name>
    <dbReference type="NCBI Taxonomy" id="81499"/>
    <lineage>
        <taxon>Bacteria</taxon>
        <taxon>Bacillati</taxon>
        <taxon>Actinomycetota</taxon>
        <taxon>Actinomycetes</taxon>
        <taxon>Propionibacteriales</taxon>
        <taxon>Propionibacteriaceae</taxon>
        <taxon>Microlunatus</taxon>
    </lineage>
</organism>
<feature type="transmembrane region" description="Helical" evidence="1">
    <location>
        <begin position="62"/>
        <end position="82"/>
    </location>
</feature>
<evidence type="ECO:0000313" key="3">
    <source>
        <dbReference type="Proteomes" id="UP001500767"/>
    </source>
</evidence>
<evidence type="ECO:0000313" key="2">
    <source>
        <dbReference type="EMBL" id="GAA3553236.1"/>
    </source>
</evidence>
<comment type="caution">
    <text evidence="2">The sequence shown here is derived from an EMBL/GenBank/DDBJ whole genome shotgun (WGS) entry which is preliminary data.</text>
</comment>
<keyword evidence="1" id="KW-1133">Transmembrane helix</keyword>
<keyword evidence="1" id="KW-0472">Membrane</keyword>
<feature type="transmembrane region" description="Helical" evidence="1">
    <location>
        <begin position="20"/>
        <end position="42"/>
    </location>
</feature>
<dbReference type="Proteomes" id="UP001500767">
    <property type="component" value="Unassembled WGS sequence"/>
</dbReference>
<sequence>MRAQIVHHRASAGRPTAVRAALVTAALLVLLVLLAVVLPVWTLIGSADATVAGALDVPVGRIAAVTVLGVLVVLALAVGLVLTARPAVAWSLTALLVVVALLTALYPLLATAQSAVDQGQAFVPWLTDLVTRLRG</sequence>
<dbReference type="EMBL" id="BAAAYR010000001">
    <property type="protein sequence ID" value="GAA3553236.1"/>
    <property type="molecule type" value="Genomic_DNA"/>
</dbReference>
<feature type="transmembrane region" description="Helical" evidence="1">
    <location>
        <begin position="89"/>
        <end position="109"/>
    </location>
</feature>
<dbReference type="RefSeq" id="WP_204912342.1">
    <property type="nucleotide sequence ID" value="NZ_BAAAYR010000001.1"/>
</dbReference>
<reference evidence="3" key="1">
    <citation type="journal article" date="2019" name="Int. J. Syst. Evol. Microbiol.">
        <title>The Global Catalogue of Microorganisms (GCM) 10K type strain sequencing project: providing services to taxonomists for standard genome sequencing and annotation.</title>
        <authorList>
            <consortium name="The Broad Institute Genomics Platform"/>
            <consortium name="The Broad Institute Genome Sequencing Center for Infectious Disease"/>
            <person name="Wu L."/>
            <person name="Ma J."/>
        </authorList>
    </citation>
    <scope>NUCLEOTIDE SEQUENCE [LARGE SCALE GENOMIC DNA]</scope>
    <source>
        <strain evidence="3">JCM 16540</strain>
    </source>
</reference>
<evidence type="ECO:0008006" key="4">
    <source>
        <dbReference type="Google" id="ProtNLM"/>
    </source>
</evidence>
<proteinExistence type="predicted"/>
<keyword evidence="1" id="KW-0812">Transmembrane</keyword>
<name>A0ABP6WNH3_9ACTN</name>
<keyword evidence="3" id="KW-1185">Reference proteome</keyword>